<gene>
    <name evidence="1" type="ORF">BDW59DRAFT_140879</name>
</gene>
<dbReference type="EMBL" id="JBFXLS010000011">
    <property type="protein sequence ID" value="KAL2830844.1"/>
    <property type="molecule type" value="Genomic_DNA"/>
</dbReference>
<keyword evidence="2" id="KW-1185">Reference proteome</keyword>
<comment type="caution">
    <text evidence="1">The sequence shown here is derived from an EMBL/GenBank/DDBJ whole genome shotgun (WGS) entry which is preliminary data.</text>
</comment>
<protein>
    <submittedName>
        <fullName evidence="1">Uncharacterized protein</fullName>
    </submittedName>
</protein>
<reference evidence="1 2" key="1">
    <citation type="submission" date="2024-07" db="EMBL/GenBank/DDBJ databases">
        <title>Section-level genome sequencing and comparative genomics of Aspergillus sections Usti and Cavernicolus.</title>
        <authorList>
            <consortium name="Lawrence Berkeley National Laboratory"/>
            <person name="Nybo J.L."/>
            <person name="Vesth T.C."/>
            <person name="Theobald S."/>
            <person name="Frisvad J.C."/>
            <person name="Larsen T.O."/>
            <person name="Kjaerboelling I."/>
            <person name="Rothschild-Mancinelli K."/>
            <person name="Lyhne E.K."/>
            <person name="Kogle M.E."/>
            <person name="Barry K."/>
            <person name="Clum A."/>
            <person name="Na H."/>
            <person name="Ledsgaard L."/>
            <person name="Lin J."/>
            <person name="Lipzen A."/>
            <person name="Kuo A."/>
            <person name="Riley R."/>
            <person name="Mondo S."/>
            <person name="LaButti K."/>
            <person name="Haridas S."/>
            <person name="Pangalinan J."/>
            <person name="Salamov A.A."/>
            <person name="Simmons B.A."/>
            <person name="Magnuson J.K."/>
            <person name="Chen J."/>
            <person name="Drula E."/>
            <person name="Henrissat B."/>
            <person name="Wiebenga A."/>
            <person name="Lubbers R.J."/>
            <person name="Gomes A.C."/>
            <person name="Makela M.R."/>
            <person name="Stajich J."/>
            <person name="Grigoriev I.V."/>
            <person name="Mortensen U.H."/>
            <person name="De vries R.P."/>
            <person name="Baker S.E."/>
            <person name="Andersen M.R."/>
        </authorList>
    </citation>
    <scope>NUCLEOTIDE SEQUENCE [LARGE SCALE GENOMIC DNA]</scope>
    <source>
        <strain evidence="1 2">CBS 600.67</strain>
    </source>
</reference>
<name>A0ABR4ISV5_9EURO</name>
<accession>A0ABR4ISV5</accession>
<organism evidence="1 2">
    <name type="scientific">Aspergillus cavernicola</name>
    <dbReference type="NCBI Taxonomy" id="176166"/>
    <lineage>
        <taxon>Eukaryota</taxon>
        <taxon>Fungi</taxon>
        <taxon>Dikarya</taxon>
        <taxon>Ascomycota</taxon>
        <taxon>Pezizomycotina</taxon>
        <taxon>Eurotiomycetes</taxon>
        <taxon>Eurotiomycetidae</taxon>
        <taxon>Eurotiales</taxon>
        <taxon>Aspergillaceae</taxon>
        <taxon>Aspergillus</taxon>
        <taxon>Aspergillus subgen. Nidulantes</taxon>
    </lineage>
</organism>
<evidence type="ECO:0000313" key="1">
    <source>
        <dbReference type="EMBL" id="KAL2830844.1"/>
    </source>
</evidence>
<sequence length="78" mass="8721">MRLNWVLFPDISHIILGGLFVLRRWNRMDPPAARMRTPALTPTRIPALAPVDNPPPPWVPSLLFLLSGIAIGAIKEML</sequence>
<dbReference type="Proteomes" id="UP001610335">
    <property type="component" value="Unassembled WGS sequence"/>
</dbReference>
<evidence type="ECO:0000313" key="2">
    <source>
        <dbReference type="Proteomes" id="UP001610335"/>
    </source>
</evidence>
<proteinExistence type="predicted"/>